<organism evidence="2 3">
    <name type="scientific">Rotaria magnacalcarata</name>
    <dbReference type="NCBI Taxonomy" id="392030"/>
    <lineage>
        <taxon>Eukaryota</taxon>
        <taxon>Metazoa</taxon>
        <taxon>Spiralia</taxon>
        <taxon>Gnathifera</taxon>
        <taxon>Rotifera</taxon>
        <taxon>Eurotatoria</taxon>
        <taxon>Bdelloidea</taxon>
        <taxon>Philodinida</taxon>
        <taxon>Philodinidae</taxon>
        <taxon>Rotaria</taxon>
    </lineage>
</organism>
<dbReference type="EMBL" id="CAJNRG010006858">
    <property type="protein sequence ID" value="CAF2089373.1"/>
    <property type="molecule type" value="Genomic_DNA"/>
</dbReference>
<dbReference type="Proteomes" id="UP000663887">
    <property type="component" value="Unassembled WGS sequence"/>
</dbReference>
<feature type="chain" id="PRO_5032393250" evidence="1">
    <location>
        <begin position="21"/>
        <end position="251"/>
    </location>
</feature>
<proteinExistence type="predicted"/>
<evidence type="ECO:0000313" key="2">
    <source>
        <dbReference type="EMBL" id="CAF2089373.1"/>
    </source>
</evidence>
<reference evidence="2" key="1">
    <citation type="submission" date="2021-02" db="EMBL/GenBank/DDBJ databases">
        <authorList>
            <person name="Nowell W R."/>
        </authorList>
    </citation>
    <scope>NUCLEOTIDE SEQUENCE</scope>
</reference>
<feature type="signal peptide" evidence="1">
    <location>
        <begin position="1"/>
        <end position="20"/>
    </location>
</feature>
<keyword evidence="1" id="KW-0732">Signal</keyword>
<comment type="caution">
    <text evidence="2">The sequence shown here is derived from an EMBL/GenBank/DDBJ whole genome shotgun (WGS) entry which is preliminary data.</text>
</comment>
<evidence type="ECO:0000256" key="1">
    <source>
        <dbReference type="SAM" id="SignalP"/>
    </source>
</evidence>
<gene>
    <name evidence="2" type="ORF">XDN619_LOCUS16298</name>
</gene>
<dbReference type="AlphaFoldDB" id="A0A816SUT1"/>
<evidence type="ECO:0000313" key="3">
    <source>
        <dbReference type="Proteomes" id="UP000663887"/>
    </source>
</evidence>
<accession>A0A816SUT1</accession>
<name>A0A816SUT1_9BILA</name>
<sequence>MIQITMLLFYFSCLLQFSQCVQPYFPSQVTFSIDNDQQTTMAIDVANQEAYQTSQIQGLLGEYAFVMKHFPYTFPDSPESKHYVELSVRNISDSCYYRKFWKYGTGSFNSFPDHWYYNITTFIIGNYIKFNYNMIHSSNPTNEAEDFWYADKQYSLESGQQFPCEEIYFIKNTEIRLRTARVVRQVWAILQAVTNSPHRLHGNDTAILEWQPSKYSQCIDCVSWKPERLYFNSVNFEKRPELVVTRIKNGA</sequence>
<protein>
    <submittedName>
        <fullName evidence="2">Uncharacterized protein</fullName>
    </submittedName>
</protein>